<dbReference type="STRING" id="1257118.L8GQ70"/>
<dbReference type="Gene3D" id="3.40.50.300">
    <property type="entry name" value="P-loop containing nucleotide triphosphate hydrolases"/>
    <property type="match status" value="1"/>
</dbReference>
<evidence type="ECO:0000256" key="5">
    <source>
        <dbReference type="RuleBase" id="RU003651"/>
    </source>
</evidence>
<dbReference type="Gene3D" id="1.10.8.60">
    <property type="match status" value="1"/>
</dbReference>
<dbReference type="GO" id="GO:0007033">
    <property type="term" value="P:vacuole organization"/>
    <property type="evidence" value="ECO:0007669"/>
    <property type="project" value="TreeGrafter"/>
</dbReference>
<dbReference type="KEGG" id="acan:ACA1_392150"/>
<gene>
    <name evidence="8" type="ORF">ACA1_392150</name>
</gene>
<feature type="domain" description="AAA+ ATPase" evidence="7">
    <location>
        <begin position="160"/>
        <end position="294"/>
    </location>
</feature>
<dbReference type="Pfam" id="PF17862">
    <property type="entry name" value="AAA_lid_3"/>
    <property type="match status" value="1"/>
</dbReference>
<dbReference type="InterPro" id="IPR007330">
    <property type="entry name" value="MIT_dom"/>
</dbReference>
<dbReference type="GO" id="GO:0005524">
    <property type="term" value="F:ATP binding"/>
    <property type="evidence" value="ECO:0007669"/>
    <property type="project" value="UniProtKB-KW"/>
</dbReference>
<dbReference type="GO" id="GO:0016020">
    <property type="term" value="C:membrane"/>
    <property type="evidence" value="ECO:0007669"/>
    <property type="project" value="UniProtKB-SubCell"/>
</dbReference>
<organism evidence="8 9">
    <name type="scientific">Acanthamoeba castellanii (strain ATCC 30010 / Neff)</name>
    <dbReference type="NCBI Taxonomy" id="1257118"/>
    <lineage>
        <taxon>Eukaryota</taxon>
        <taxon>Amoebozoa</taxon>
        <taxon>Discosea</taxon>
        <taxon>Longamoebia</taxon>
        <taxon>Centramoebida</taxon>
        <taxon>Acanthamoebidae</taxon>
        <taxon>Acanthamoeba</taxon>
    </lineage>
</organism>
<feature type="compositionally biased region" description="Low complexity" evidence="6">
    <location>
        <begin position="478"/>
        <end position="491"/>
    </location>
</feature>
<dbReference type="RefSeq" id="XP_004336816.1">
    <property type="nucleotide sequence ID" value="XM_004336768.1"/>
</dbReference>
<proteinExistence type="inferred from homology"/>
<evidence type="ECO:0000313" key="8">
    <source>
        <dbReference type="EMBL" id="ELR14803.1"/>
    </source>
</evidence>
<dbReference type="GeneID" id="14915317"/>
<dbReference type="PANTHER" id="PTHR23074">
    <property type="entry name" value="AAA DOMAIN-CONTAINING"/>
    <property type="match status" value="1"/>
</dbReference>
<dbReference type="InterPro" id="IPR003593">
    <property type="entry name" value="AAA+_ATPase"/>
</dbReference>
<protein>
    <submittedName>
        <fullName evidence="8">ATPase, AAA domain containing protein</fullName>
    </submittedName>
</protein>
<keyword evidence="4" id="KW-0472">Membrane</keyword>
<dbReference type="GO" id="GO:0016887">
    <property type="term" value="F:ATP hydrolysis activity"/>
    <property type="evidence" value="ECO:0007669"/>
    <property type="project" value="InterPro"/>
</dbReference>
<dbReference type="SUPFAM" id="SSF52540">
    <property type="entry name" value="P-loop containing nucleoside triphosphate hydrolases"/>
    <property type="match status" value="1"/>
</dbReference>
<dbReference type="InterPro" id="IPR027417">
    <property type="entry name" value="P-loop_NTPase"/>
</dbReference>
<evidence type="ECO:0000256" key="1">
    <source>
        <dbReference type="ARBA" id="ARBA00004370"/>
    </source>
</evidence>
<dbReference type="OMA" id="NRRPWRA"/>
<dbReference type="EMBL" id="KB008044">
    <property type="protein sequence ID" value="ELR14803.1"/>
    <property type="molecule type" value="Genomic_DNA"/>
</dbReference>
<name>L8GQ70_ACACF</name>
<dbReference type="InterPro" id="IPR003960">
    <property type="entry name" value="ATPase_AAA_CS"/>
</dbReference>
<feature type="compositionally biased region" description="Low complexity" evidence="6">
    <location>
        <begin position="78"/>
        <end position="99"/>
    </location>
</feature>
<comment type="similarity">
    <text evidence="5">Belongs to the AAA ATPase family.</text>
</comment>
<dbReference type="Pfam" id="PF09336">
    <property type="entry name" value="Vps4_C"/>
    <property type="match status" value="1"/>
</dbReference>
<dbReference type="Pfam" id="PF04212">
    <property type="entry name" value="MIT"/>
    <property type="match status" value="1"/>
</dbReference>
<dbReference type="Proteomes" id="UP000011083">
    <property type="component" value="Unassembled WGS sequence"/>
</dbReference>
<dbReference type="InterPro" id="IPR050304">
    <property type="entry name" value="MT-severing_AAA_ATPase"/>
</dbReference>
<dbReference type="Gene3D" id="1.20.58.80">
    <property type="entry name" value="Phosphotransferase system, lactose/cellobiose-type IIA subunit"/>
    <property type="match status" value="1"/>
</dbReference>
<dbReference type="GO" id="GO:0016197">
    <property type="term" value="P:endosomal transport"/>
    <property type="evidence" value="ECO:0007669"/>
    <property type="project" value="TreeGrafter"/>
</dbReference>
<dbReference type="InterPro" id="IPR036181">
    <property type="entry name" value="MIT_dom_sf"/>
</dbReference>
<dbReference type="PROSITE" id="PS00674">
    <property type="entry name" value="AAA"/>
    <property type="match status" value="1"/>
</dbReference>
<keyword evidence="9" id="KW-1185">Reference proteome</keyword>
<evidence type="ECO:0000313" key="9">
    <source>
        <dbReference type="Proteomes" id="UP000011083"/>
    </source>
</evidence>
<dbReference type="InterPro" id="IPR041569">
    <property type="entry name" value="AAA_lid_3"/>
</dbReference>
<dbReference type="OrthoDB" id="29072at2759"/>
<dbReference type="InterPro" id="IPR015415">
    <property type="entry name" value="Spast_Vps4_C"/>
</dbReference>
<evidence type="ECO:0000259" key="7">
    <source>
        <dbReference type="SMART" id="SM00382"/>
    </source>
</evidence>
<dbReference type="SMART" id="SM00382">
    <property type="entry name" value="AAA"/>
    <property type="match status" value="1"/>
</dbReference>
<reference evidence="8 9" key="1">
    <citation type="journal article" date="2013" name="Genome Biol.">
        <title>Genome of Acanthamoeba castellanii highlights extensive lateral gene transfer and early evolution of tyrosine kinase signaling.</title>
        <authorList>
            <person name="Clarke M."/>
            <person name="Lohan A.J."/>
            <person name="Liu B."/>
            <person name="Lagkouvardos I."/>
            <person name="Roy S."/>
            <person name="Zafar N."/>
            <person name="Bertelli C."/>
            <person name="Schilde C."/>
            <person name="Kianianmomeni A."/>
            <person name="Burglin T.R."/>
            <person name="Frech C."/>
            <person name="Turcotte B."/>
            <person name="Kopec K.O."/>
            <person name="Synnott J.M."/>
            <person name="Choo C."/>
            <person name="Paponov I."/>
            <person name="Finkler A."/>
            <person name="Soon Heng Tan C."/>
            <person name="Hutchins A.P."/>
            <person name="Weinmeier T."/>
            <person name="Rattei T."/>
            <person name="Chu J.S."/>
            <person name="Gimenez G."/>
            <person name="Irimia M."/>
            <person name="Rigden D.J."/>
            <person name="Fitzpatrick D.A."/>
            <person name="Lorenzo-Morales J."/>
            <person name="Bateman A."/>
            <person name="Chiu C.H."/>
            <person name="Tang P."/>
            <person name="Hegemann P."/>
            <person name="Fromm H."/>
            <person name="Raoult D."/>
            <person name="Greub G."/>
            <person name="Miranda-Saavedra D."/>
            <person name="Chen N."/>
            <person name="Nash P."/>
            <person name="Ginger M.L."/>
            <person name="Horn M."/>
            <person name="Schaap P."/>
            <person name="Caler L."/>
            <person name="Loftus B."/>
        </authorList>
    </citation>
    <scope>NUCLEOTIDE SEQUENCE [LARGE SCALE GENOMIC DNA]</scope>
    <source>
        <strain evidence="8 9">Neff</strain>
    </source>
</reference>
<dbReference type="VEuPathDB" id="AmoebaDB:ACA1_392150"/>
<dbReference type="InterPro" id="IPR003959">
    <property type="entry name" value="ATPase_AAA_core"/>
</dbReference>
<evidence type="ECO:0000256" key="4">
    <source>
        <dbReference type="ARBA" id="ARBA00023136"/>
    </source>
</evidence>
<comment type="subcellular location">
    <subcellularLocation>
        <location evidence="1">Membrane</location>
    </subcellularLocation>
</comment>
<feature type="region of interest" description="Disordered" evidence="6">
    <location>
        <begin position="71"/>
        <end position="100"/>
    </location>
</feature>
<evidence type="ECO:0000256" key="3">
    <source>
        <dbReference type="ARBA" id="ARBA00022840"/>
    </source>
</evidence>
<dbReference type="Pfam" id="PF00004">
    <property type="entry name" value="AAA"/>
    <property type="match status" value="1"/>
</dbReference>
<keyword evidence="2 5" id="KW-0547">Nucleotide-binding</keyword>
<dbReference type="FunFam" id="3.40.50.300:FF:002588">
    <property type="entry name" value="ATPase, AAA family"/>
    <property type="match status" value="1"/>
</dbReference>
<keyword evidence="3 5" id="KW-0067">ATP-binding</keyword>
<dbReference type="PANTHER" id="PTHR23074:SF83">
    <property type="entry name" value="VACUOLAR PROTEIN SORTING-ASSOCIATED PROTEIN 4A"/>
    <property type="match status" value="1"/>
</dbReference>
<accession>L8GQ70</accession>
<dbReference type="AlphaFoldDB" id="L8GQ70"/>
<evidence type="ECO:0000256" key="2">
    <source>
        <dbReference type="ARBA" id="ARBA00022741"/>
    </source>
</evidence>
<evidence type="ECO:0000256" key="6">
    <source>
        <dbReference type="SAM" id="MobiDB-lite"/>
    </source>
</evidence>
<sequence>MAATFFPQGIAHLNAAVAQDKAQNYKEALKLYVRSLDKNEKTNAIIRTKAKEYMARAERIRAALDSAAASEASKHKAAPPTQTQPSAAAEPAAASGATGRLAGRQADEALRSALGDTLLLEKPNLAWDDVAGLDQARKTLEEAVLLPQKFPQMFVGKRKAWKGILLYGPPGTGKSYLAKVIASVSNASFFSVSSADLVSKYFGQSEKLVRELFVMAMEKKPAIIFIDEIDAICGKRSEGQQDSTLRMQTEFLTCMTDIAEAEGVLVMAATNRPFDLDPAVRRRFEKRIYIPLPNEQARAQLFKKDGVHLSEQEFQRLAHRTDGFSGSDIQNTCRDALMQPVRECLRAQYWRPVEVEDAQGRVSLRYVPCADPDVEGAERLDMMQLSPESLVVPDVGLAYFEQTLATIKPSVGREDLKMYEDYTRMFGMEGTTAGLEEEEEDDDEVIIVSAPGKGKEKLVEMEVDAPPASSTKRRRTGGARSAAPRRPVVAV</sequence>
<dbReference type="SUPFAM" id="SSF116846">
    <property type="entry name" value="MIT domain"/>
    <property type="match status" value="1"/>
</dbReference>
<feature type="region of interest" description="Disordered" evidence="6">
    <location>
        <begin position="457"/>
        <end position="491"/>
    </location>
</feature>